<dbReference type="EMBL" id="CAEZUY010000015">
    <property type="protein sequence ID" value="CAB4609452.1"/>
    <property type="molecule type" value="Genomic_DNA"/>
</dbReference>
<dbReference type="EMBL" id="CAFBNS010000052">
    <property type="protein sequence ID" value="CAB4959055.1"/>
    <property type="molecule type" value="Genomic_DNA"/>
</dbReference>
<gene>
    <name evidence="2" type="ORF">UFOPK1380_00742</name>
    <name evidence="3" type="ORF">UFOPK1778_00743</name>
    <name evidence="4" type="ORF">UFOPK1863_00295</name>
    <name evidence="5" type="ORF">UFOPK2689_00474</name>
    <name evidence="6" type="ORF">UFOPK3555_00284</name>
    <name evidence="7" type="ORF">UFOPK3874_00411</name>
    <name evidence="8" type="ORF">UFOPK4095_01119</name>
</gene>
<dbReference type="PANTHER" id="PTHR43689">
    <property type="entry name" value="HYDROLASE"/>
    <property type="match status" value="1"/>
</dbReference>
<feature type="domain" description="AB hydrolase-1" evidence="1">
    <location>
        <begin position="29"/>
        <end position="238"/>
    </location>
</feature>
<dbReference type="InterPro" id="IPR000073">
    <property type="entry name" value="AB_hydrolase_1"/>
</dbReference>
<evidence type="ECO:0000313" key="4">
    <source>
        <dbReference type="EMBL" id="CAB4609452.1"/>
    </source>
</evidence>
<dbReference type="Pfam" id="PF12697">
    <property type="entry name" value="Abhydrolase_6"/>
    <property type="match status" value="1"/>
</dbReference>
<dbReference type="PANTHER" id="PTHR43689:SF8">
    <property type="entry name" value="ALPHA_BETA-HYDROLASES SUPERFAMILY PROTEIN"/>
    <property type="match status" value="1"/>
</dbReference>
<evidence type="ECO:0000313" key="5">
    <source>
        <dbReference type="EMBL" id="CAB4720045.1"/>
    </source>
</evidence>
<dbReference type="AlphaFoldDB" id="A0A6J6FXV0"/>
<dbReference type="EMBL" id="CAFBME010000014">
    <property type="protein sequence ID" value="CAB4890232.1"/>
    <property type="molecule type" value="Genomic_DNA"/>
</dbReference>
<dbReference type="SUPFAM" id="SSF53474">
    <property type="entry name" value="alpha/beta-Hydrolases"/>
    <property type="match status" value="1"/>
</dbReference>
<dbReference type="EMBL" id="CAFBPI010000092">
    <property type="protein sequence ID" value="CAB5022954.1"/>
    <property type="molecule type" value="Genomic_DNA"/>
</dbReference>
<evidence type="ECO:0000313" key="2">
    <source>
        <dbReference type="EMBL" id="CAB4535662.1"/>
    </source>
</evidence>
<evidence type="ECO:0000313" key="8">
    <source>
        <dbReference type="EMBL" id="CAB5022954.1"/>
    </source>
</evidence>
<evidence type="ECO:0000259" key="1">
    <source>
        <dbReference type="Pfam" id="PF12697"/>
    </source>
</evidence>
<proteinExistence type="predicted"/>
<name>A0A6J6FXV0_9ZZZZ</name>
<reference evidence="3" key="1">
    <citation type="submission" date="2020-05" db="EMBL/GenBank/DDBJ databases">
        <authorList>
            <person name="Chiriac C."/>
            <person name="Salcher M."/>
            <person name="Ghai R."/>
            <person name="Kavagutti S V."/>
        </authorList>
    </citation>
    <scope>NUCLEOTIDE SEQUENCE</scope>
</reference>
<organism evidence="3">
    <name type="scientific">freshwater metagenome</name>
    <dbReference type="NCBI Taxonomy" id="449393"/>
    <lineage>
        <taxon>unclassified sequences</taxon>
        <taxon>metagenomes</taxon>
        <taxon>ecological metagenomes</taxon>
    </lineage>
</organism>
<accession>A0A6J6FXV0</accession>
<protein>
    <submittedName>
        <fullName evidence="3">Unannotated protein</fullName>
    </submittedName>
</protein>
<dbReference type="EMBL" id="CAEZUD010000035">
    <property type="protein sequence ID" value="CAB4591773.1"/>
    <property type="molecule type" value="Genomic_DNA"/>
</dbReference>
<evidence type="ECO:0000313" key="7">
    <source>
        <dbReference type="EMBL" id="CAB4959055.1"/>
    </source>
</evidence>
<dbReference type="EMBL" id="CAEZYL010000018">
    <property type="protein sequence ID" value="CAB4720045.1"/>
    <property type="molecule type" value="Genomic_DNA"/>
</dbReference>
<dbReference type="EMBL" id="CAEZSC010000039">
    <property type="protein sequence ID" value="CAB4535662.1"/>
    <property type="molecule type" value="Genomic_DNA"/>
</dbReference>
<evidence type="ECO:0000313" key="6">
    <source>
        <dbReference type="EMBL" id="CAB4890232.1"/>
    </source>
</evidence>
<sequence length="269" mass="30482">MFQRSSSGYIDLRGHQVWSVQWRDKGEPVLFLHGGLSSTESWDYAVLPAVQKTHHPFAYDRSAHGRTGSREGFYHFDFQTEEAIAYIEDVIKEPTHIIGWSDGGIIALMLAIKRPDLVKSIVAIGANYHWDSGLPFNESAPEIVISEEDAAKFASRSPDPAHMQEVIIRKAYEVWAVEPTMTTSDLALISCPVLVLTGDDEPFSNHHTIELYESLQDGRLAIIPGSSHFVVKEKPEVVQAHIRDFYRNLSFPETKWPRLRARPTELEEK</sequence>
<dbReference type="Gene3D" id="3.40.50.1820">
    <property type="entry name" value="alpha/beta hydrolase"/>
    <property type="match status" value="1"/>
</dbReference>
<dbReference type="InterPro" id="IPR029058">
    <property type="entry name" value="AB_hydrolase_fold"/>
</dbReference>
<evidence type="ECO:0000313" key="3">
    <source>
        <dbReference type="EMBL" id="CAB4591773.1"/>
    </source>
</evidence>